<dbReference type="RefSeq" id="YP_001950218.1">
    <property type="nucleotide sequence ID" value="NC_010811.2"/>
</dbReference>
<dbReference type="KEGG" id="vg:6370021"/>
<reference evidence="1 2" key="1">
    <citation type="journal article" date="2010" name="Virology">
        <title>A jumbo phage infecting the phytopathogen Ralstonia solanacearum defines a new lineage of the Myoviridae family.</title>
        <authorList>
            <person name="Yamada T."/>
            <person name="Satoh S."/>
            <person name="Ishikawa H."/>
            <person name="Fujiwara A."/>
            <person name="Kawasaki T."/>
            <person name="Fujie M."/>
            <person name="Ogata H."/>
        </authorList>
    </citation>
    <scope>NUCLEOTIDE SEQUENCE [LARGE SCALE GENOMIC DNA]</scope>
</reference>
<dbReference type="Proteomes" id="UP000001034">
    <property type="component" value="Segment"/>
</dbReference>
<evidence type="ECO:0000313" key="2">
    <source>
        <dbReference type="Proteomes" id="UP000001034"/>
    </source>
</evidence>
<dbReference type="EMBL" id="AB366653">
    <property type="protein sequence ID" value="BAG41788.1"/>
    <property type="molecule type" value="Genomic_DNA"/>
</dbReference>
<organism evidence="1 2">
    <name type="scientific">Ralstonia phage phiRSL1</name>
    <dbReference type="NCBI Taxonomy" id="1980924"/>
    <lineage>
        <taxon>Viruses</taxon>
        <taxon>Duplodnaviria</taxon>
        <taxon>Heunggongvirae</taxon>
        <taxon>Uroviricota</taxon>
        <taxon>Caudoviricetes</taxon>
        <taxon>Mieseafarmvirus</taxon>
        <taxon>Mieseafarmvirus RSL1</taxon>
    </lineage>
</organism>
<protein>
    <submittedName>
        <fullName evidence="1">Uncharacterized protein</fullName>
    </submittedName>
</protein>
<dbReference type="GeneID" id="6370021"/>
<name>B2ZYL2_9CAUD</name>
<proteinExistence type="predicted"/>
<accession>B2ZYL2</accession>
<sequence length="187" mass="20661">MPAPHAALSPAPFAVQGAVMSVKFKVGDRVTHCDSLFPGQGTVVAVETLLHLQNVKVEWDKDRGGFGGSVWLHGEHLSLSLAEALVPTDSQPAPRVLMWRQFDADGNSRTSWVVYTAAHPKLAKITQTLARLATKNDGRIEVTLRDPQYFTFDTPEWRPTFTQSVFATIEQAKAAVEECWHGPLEQQ</sequence>
<keyword evidence="2" id="KW-1185">Reference proteome</keyword>
<evidence type="ECO:0000313" key="1">
    <source>
        <dbReference type="EMBL" id="BAG41788.1"/>
    </source>
</evidence>